<evidence type="ECO:0000313" key="2">
    <source>
        <dbReference type="EMBL" id="RDW85395.1"/>
    </source>
</evidence>
<feature type="compositionally biased region" description="Polar residues" evidence="1">
    <location>
        <begin position="159"/>
        <end position="227"/>
    </location>
</feature>
<feature type="compositionally biased region" description="Low complexity" evidence="1">
    <location>
        <begin position="335"/>
        <end position="348"/>
    </location>
</feature>
<dbReference type="EMBL" id="PDLN01000005">
    <property type="protein sequence ID" value="RDW85395.1"/>
    <property type="molecule type" value="Genomic_DNA"/>
</dbReference>
<keyword evidence="3" id="KW-1185">Reference proteome</keyword>
<feature type="compositionally biased region" description="Polar residues" evidence="1">
    <location>
        <begin position="250"/>
        <end position="259"/>
    </location>
</feature>
<feature type="compositionally biased region" description="Polar residues" evidence="1">
    <location>
        <begin position="313"/>
        <end position="334"/>
    </location>
</feature>
<feature type="compositionally biased region" description="Polar residues" evidence="1">
    <location>
        <begin position="15"/>
        <end position="26"/>
    </location>
</feature>
<evidence type="ECO:0000313" key="3">
    <source>
        <dbReference type="Proteomes" id="UP000256328"/>
    </source>
</evidence>
<dbReference type="AlphaFoldDB" id="A0A3D8SGC9"/>
<feature type="compositionally biased region" description="Low complexity" evidence="1">
    <location>
        <begin position="295"/>
        <end position="312"/>
    </location>
</feature>
<feature type="compositionally biased region" description="Low complexity" evidence="1">
    <location>
        <begin position="423"/>
        <end position="434"/>
    </location>
</feature>
<comment type="caution">
    <text evidence="2">The sequence shown here is derived from an EMBL/GenBank/DDBJ whole genome shotgun (WGS) entry which is preliminary data.</text>
</comment>
<feature type="compositionally biased region" description="Pro residues" evidence="1">
    <location>
        <begin position="512"/>
        <end position="521"/>
    </location>
</feature>
<feature type="compositionally biased region" description="Polar residues" evidence="1">
    <location>
        <begin position="597"/>
        <end position="609"/>
    </location>
</feature>
<feature type="compositionally biased region" description="Low complexity" evidence="1">
    <location>
        <begin position="556"/>
        <end position="596"/>
    </location>
</feature>
<reference evidence="2 3" key="1">
    <citation type="journal article" date="2018" name="IMA Fungus">
        <title>IMA Genome-F 9: Draft genome sequence of Annulohypoxylon stygium, Aspergillus mulundensis, Berkeleyomyces basicola (syn. Thielaviopsis basicola), Ceratocystis smalleyi, two Cercospora beticola strains, Coleophoma cylindrospora, Fusarium fracticaudum, Phialophora cf. hyalina, and Morchella septimelata.</title>
        <authorList>
            <person name="Wingfield B.D."/>
            <person name="Bills G.F."/>
            <person name="Dong Y."/>
            <person name="Huang W."/>
            <person name="Nel W.J."/>
            <person name="Swalarsk-Parry B.S."/>
            <person name="Vaghefi N."/>
            <person name="Wilken P.M."/>
            <person name="An Z."/>
            <person name="de Beer Z.W."/>
            <person name="De Vos L."/>
            <person name="Chen L."/>
            <person name="Duong T.A."/>
            <person name="Gao Y."/>
            <person name="Hammerbacher A."/>
            <person name="Kikkert J.R."/>
            <person name="Li Y."/>
            <person name="Li H."/>
            <person name="Li K."/>
            <person name="Li Q."/>
            <person name="Liu X."/>
            <person name="Ma X."/>
            <person name="Naidoo K."/>
            <person name="Pethybridge S.J."/>
            <person name="Sun J."/>
            <person name="Steenkamp E.T."/>
            <person name="van der Nest M.A."/>
            <person name="van Wyk S."/>
            <person name="Wingfield M.J."/>
            <person name="Xiong C."/>
            <person name="Yue Q."/>
            <person name="Zhang X."/>
        </authorList>
    </citation>
    <scope>NUCLEOTIDE SEQUENCE [LARGE SCALE GENOMIC DNA]</scope>
    <source>
        <strain evidence="2 3">BP5796</strain>
    </source>
</reference>
<accession>A0A3D8SGC9</accession>
<feature type="region of interest" description="Disordered" evidence="1">
    <location>
        <begin position="1"/>
        <end position="56"/>
    </location>
</feature>
<protein>
    <submittedName>
        <fullName evidence="2">Uncharacterized protein</fullName>
    </submittedName>
</protein>
<name>A0A3D8SGC9_9HELO</name>
<gene>
    <name evidence="2" type="ORF">BP5796_03720</name>
</gene>
<feature type="compositionally biased region" description="Basic and acidic residues" evidence="1">
    <location>
        <begin position="387"/>
        <end position="397"/>
    </location>
</feature>
<feature type="compositionally biased region" description="Polar residues" evidence="1">
    <location>
        <begin position="349"/>
        <end position="358"/>
    </location>
</feature>
<feature type="compositionally biased region" description="Basic residues" evidence="1">
    <location>
        <begin position="27"/>
        <end position="36"/>
    </location>
</feature>
<organism evidence="2 3">
    <name type="scientific">Coleophoma crateriformis</name>
    <dbReference type="NCBI Taxonomy" id="565419"/>
    <lineage>
        <taxon>Eukaryota</taxon>
        <taxon>Fungi</taxon>
        <taxon>Dikarya</taxon>
        <taxon>Ascomycota</taxon>
        <taxon>Pezizomycotina</taxon>
        <taxon>Leotiomycetes</taxon>
        <taxon>Helotiales</taxon>
        <taxon>Dermateaceae</taxon>
        <taxon>Coleophoma</taxon>
    </lineage>
</organism>
<proteinExistence type="predicted"/>
<dbReference type="Proteomes" id="UP000256328">
    <property type="component" value="Unassembled WGS sequence"/>
</dbReference>
<feature type="compositionally biased region" description="Acidic residues" evidence="1">
    <location>
        <begin position="285"/>
        <end position="294"/>
    </location>
</feature>
<evidence type="ECO:0000256" key="1">
    <source>
        <dbReference type="SAM" id="MobiDB-lite"/>
    </source>
</evidence>
<feature type="compositionally biased region" description="Polar residues" evidence="1">
    <location>
        <begin position="652"/>
        <end position="669"/>
    </location>
</feature>
<dbReference type="OrthoDB" id="10430538at2759"/>
<feature type="compositionally biased region" description="Low complexity" evidence="1">
    <location>
        <begin position="237"/>
        <end position="248"/>
    </location>
</feature>
<sequence length="820" mass="88356">MALGQAPAHGARTALTAQSSAGGQTVQHRKTPKRKAGSNNEGPKAKRAKVEPKNDLAGSLDEQWLSNFDPGPVPKDMIDYFKVIPLSEAQDFLTLGANQVVWDAINSGWAEVEKINKAAGIESVPGQFITNSFDFDYSAMLLEHTQNTLRVPPALPPVLQSSQGESSNQTAITQVVASQHQQGSTSAYPSPPQQIGEQNNNQESIAQPASIPQTSSSMGQPPSQVECETQKIPVKPEPASSQQQEASEISPLSSLQPSGRQDDAQGNHGPPAADQQLPASNQEEPAADQEEPAADQEPPAAEQEQPAADQAPSASIEQLFASNREPSVSGQHLVSDQQLSASQTLLQQPPASGQQSTAPHALPQQPPTSDRQPAASHTLPQQQEESSGGRRDDKDNVKPLPASQKLPASLPARLPGPLPDLPSYLSRSGSNSRQSNRRSASRSLSQSQTPGPSPVQSVPRYQPVNRQQHASPWQPNSGPQTHPQSNGNPPFSQPHRGYSPAPRHQSQSHPLPSQPLPPGPFNPYSGQFIPPQTLPPQAHIPQGFHQNTQWQFRSDQQPYPQPYSQPYGGQSYQGNQSSSVPPMQQFTPFTAPQPQFNGGQNIHQGSHPSTAMGFPPPPYSQSPSQHPQQTHRRPPPTPPRAPYNQPTHGSHPANSQGNHQYNPSQSSPSVAAPGTIRSGPSLHGPPPKSWMAPGPQPQNNTRHPQQAYHGPPPQQTWTPQMGPTMHSPIGAPMQGNFIPQMGGPNAPHPPPPFLPVPQATMQLDEPLFLSDADLQWLAQQSWQSPTTPVAMEFNDEMIFAVPDGSLCMQPWENLQPLGYM</sequence>
<feature type="region of interest" description="Disordered" evidence="1">
    <location>
        <begin position="153"/>
        <end position="725"/>
    </location>
</feature>
<feature type="compositionally biased region" description="Polar residues" evidence="1">
    <location>
        <begin position="464"/>
        <end position="490"/>
    </location>
</feature>
<feature type="compositionally biased region" description="Polar residues" evidence="1">
    <location>
        <begin position="544"/>
        <end position="555"/>
    </location>
</feature>